<keyword evidence="3" id="KW-1185">Reference proteome</keyword>
<dbReference type="EMBL" id="SAWY01000004">
    <property type="protein sequence ID" value="TPH18383.1"/>
    <property type="molecule type" value="Genomic_DNA"/>
</dbReference>
<dbReference type="RefSeq" id="WP_140601578.1">
    <property type="nucleotide sequence ID" value="NZ_SAWY01000004.1"/>
</dbReference>
<accession>A0A502L8I0</accession>
<keyword evidence="1" id="KW-0732">Signal</keyword>
<sequence>MNIKNCILSIGLFFAVFCITASHAISTDEKIKSISFYQLKQQVAIQNIVIIDRIGMSNNDNVLLNIAPNSSAELWVKALVNAFDNTLYKRELTDSDKLTYKHTIFLLPEGESAVTIEAQAEQFKSFDISARTKNMNQAKKENSELSSLSEVKSLAAMFDKQKDLTLHYSRIVNPNNIADYYTFDVNYSNKHQMFMPSQNNSMNTSGKMEGFSSFASIYKFIDSQKLNLVAFRDGKDLYLKLKKEPESFIMLSGNEDNMEIVLRNASSLTLKFDNYITGGNDQFTSIGKFSTNSKVITLLDTVEGK</sequence>
<organism evidence="2 3">
    <name type="scientific">Litorilituus lipolyticus</name>
    <dbReference type="NCBI Taxonomy" id="2491017"/>
    <lineage>
        <taxon>Bacteria</taxon>
        <taxon>Pseudomonadati</taxon>
        <taxon>Pseudomonadota</taxon>
        <taxon>Gammaproteobacteria</taxon>
        <taxon>Alteromonadales</taxon>
        <taxon>Colwelliaceae</taxon>
        <taxon>Litorilituus</taxon>
    </lineage>
</organism>
<name>A0A502L8I0_9GAMM</name>
<dbReference type="Proteomes" id="UP000315303">
    <property type="component" value="Unassembled WGS sequence"/>
</dbReference>
<evidence type="ECO:0000313" key="2">
    <source>
        <dbReference type="EMBL" id="TPH18383.1"/>
    </source>
</evidence>
<feature type="signal peptide" evidence="1">
    <location>
        <begin position="1"/>
        <end position="24"/>
    </location>
</feature>
<gene>
    <name evidence="2" type="ORF">EPA86_02525</name>
</gene>
<dbReference type="AlphaFoldDB" id="A0A502L8I0"/>
<evidence type="ECO:0000256" key="1">
    <source>
        <dbReference type="SAM" id="SignalP"/>
    </source>
</evidence>
<evidence type="ECO:0000313" key="3">
    <source>
        <dbReference type="Proteomes" id="UP000315303"/>
    </source>
</evidence>
<protein>
    <submittedName>
        <fullName evidence="2">Uncharacterized protein</fullName>
    </submittedName>
</protein>
<reference evidence="2 3" key="1">
    <citation type="submission" date="2019-01" db="EMBL/GenBank/DDBJ databases">
        <title>Litorilituus lipolytica sp. nov., isolated from intertidal sand of the Yellow Sea in China.</title>
        <authorList>
            <person name="Liu A."/>
        </authorList>
    </citation>
    <scope>NUCLEOTIDE SEQUENCE [LARGE SCALE GENOMIC DNA]</scope>
    <source>
        <strain evidence="2 3">RZ04</strain>
    </source>
</reference>
<feature type="chain" id="PRO_5021488986" evidence="1">
    <location>
        <begin position="25"/>
        <end position="305"/>
    </location>
</feature>
<comment type="caution">
    <text evidence="2">The sequence shown here is derived from an EMBL/GenBank/DDBJ whole genome shotgun (WGS) entry which is preliminary data.</text>
</comment>
<proteinExistence type="predicted"/>